<evidence type="ECO:0000256" key="4">
    <source>
        <dbReference type="ARBA" id="ARBA00023136"/>
    </source>
</evidence>
<comment type="caution">
    <text evidence="7">The sequence shown here is derived from an EMBL/GenBank/DDBJ whole genome shotgun (WGS) entry which is preliminary data.</text>
</comment>
<feature type="transmembrane region" description="Helical" evidence="5">
    <location>
        <begin position="334"/>
        <end position="352"/>
    </location>
</feature>
<dbReference type="InterPro" id="IPR001958">
    <property type="entry name" value="Tet-R_TetA/multi-R_MdtG-like"/>
</dbReference>
<evidence type="ECO:0000256" key="1">
    <source>
        <dbReference type="ARBA" id="ARBA00004651"/>
    </source>
</evidence>
<feature type="transmembrane region" description="Helical" evidence="5">
    <location>
        <begin position="154"/>
        <end position="172"/>
    </location>
</feature>
<dbReference type="GO" id="GO:0005886">
    <property type="term" value="C:plasma membrane"/>
    <property type="evidence" value="ECO:0007669"/>
    <property type="project" value="UniProtKB-SubCell"/>
</dbReference>
<sequence>MWAIAFACTVSFMGIGLVDPILPAISRDLNATASQTMLLFTSYLFITGIAMFFTGWLSSRIGTKKTLLAGLLLIVVFSALAGASASVNQIIDFRAGWGLGNALFISTALAAIVGAASGGSKQAIVLYEAALGVGLAVGPLVGGVLGSFSWRAPFFGTATLMLLGLLAILLVYPRETTPAPSAKQDFWAGLKSLRYAALRRLALIAFFYNFSFFILLAYSPYPLEEAAAARGLNFGAHELGYVFFGWGFALALASVLIAPKLTQRFSLKSILLCMFTLLLLAMAVCALFFDALSTLIIAVILAGGFQGVLNTVLTESVMEATDLPRSVASSSYSGVRFIGGAIAPLVAGPLAAATFAGAPYWLAVAALLLSLILTLISNLGHPRVVMSGKA</sequence>
<feature type="transmembrane region" description="Helical" evidence="5">
    <location>
        <begin position="69"/>
        <end position="91"/>
    </location>
</feature>
<keyword evidence="3 5" id="KW-1133">Transmembrane helix</keyword>
<evidence type="ECO:0000256" key="3">
    <source>
        <dbReference type="ARBA" id="ARBA00022989"/>
    </source>
</evidence>
<name>A0A917IJF0_9MICC</name>
<dbReference type="PROSITE" id="PS50850">
    <property type="entry name" value="MFS"/>
    <property type="match status" value="1"/>
</dbReference>
<accession>A0A917IJF0</accession>
<evidence type="ECO:0000313" key="7">
    <source>
        <dbReference type="EMBL" id="GGH56299.1"/>
    </source>
</evidence>
<dbReference type="Gene3D" id="1.20.1250.20">
    <property type="entry name" value="MFS general substrate transporter like domains"/>
    <property type="match status" value="1"/>
</dbReference>
<evidence type="ECO:0000256" key="2">
    <source>
        <dbReference type="ARBA" id="ARBA00022692"/>
    </source>
</evidence>
<feature type="transmembrane region" description="Helical" evidence="5">
    <location>
        <begin position="97"/>
        <end position="117"/>
    </location>
</feature>
<dbReference type="PRINTS" id="PR01035">
    <property type="entry name" value="TCRTETA"/>
</dbReference>
<evidence type="ECO:0000256" key="5">
    <source>
        <dbReference type="SAM" id="Phobius"/>
    </source>
</evidence>
<dbReference type="Proteomes" id="UP000600171">
    <property type="component" value="Unassembled WGS sequence"/>
</dbReference>
<feature type="transmembrane region" description="Helical" evidence="5">
    <location>
        <begin position="36"/>
        <end position="57"/>
    </location>
</feature>
<dbReference type="InterPro" id="IPR011701">
    <property type="entry name" value="MFS"/>
</dbReference>
<proteinExistence type="predicted"/>
<feature type="transmembrane region" description="Helical" evidence="5">
    <location>
        <begin position="124"/>
        <end position="148"/>
    </location>
</feature>
<dbReference type="Pfam" id="PF07690">
    <property type="entry name" value="MFS_1"/>
    <property type="match status" value="2"/>
</dbReference>
<dbReference type="InterPro" id="IPR053200">
    <property type="entry name" value="YfmO-like"/>
</dbReference>
<feature type="transmembrane region" description="Helical" evidence="5">
    <location>
        <begin position="239"/>
        <end position="258"/>
    </location>
</feature>
<gene>
    <name evidence="7" type="ORF">GCM10007359_00250</name>
</gene>
<feature type="transmembrane region" description="Helical" evidence="5">
    <location>
        <begin position="295"/>
        <end position="313"/>
    </location>
</feature>
<feature type="domain" description="Major facilitator superfamily (MFS) profile" evidence="6">
    <location>
        <begin position="1"/>
        <end position="382"/>
    </location>
</feature>
<reference evidence="7 8" key="1">
    <citation type="journal article" date="2014" name="Int. J. Syst. Evol. Microbiol.">
        <title>Complete genome sequence of Corynebacterium casei LMG S-19264T (=DSM 44701T), isolated from a smear-ripened cheese.</title>
        <authorList>
            <consortium name="US DOE Joint Genome Institute (JGI-PGF)"/>
            <person name="Walter F."/>
            <person name="Albersmeier A."/>
            <person name="Kalinowski J."/>
            <person name="Ruckert C."/>
        </authorList>
    </citation>
    <scope>NUCLEOTIDE SEQUENCE [LARGE SCALE GENOMIC DNA]</scope>
    <source>
        <strain evidence="7 8">CCM 8669</strain>
    </source>
</reference>
<dbReference type="PANTHER" id="PTHR43683:SF1">
    <property type="entry name" value="MULTIDRUG EFFLUX PROTEIN YFMO"/>
    <property type="match status" value="1"/>
</dbReference>
<dbReference type="PANTHER" id="PTHR43683">
    <property type="entry name" value="MULTIDRUG EFFLUX PROTEIN YFMO"/>
    <property type="match status" value="1"/>
</dbReference>
<feature type="transmembrane region" description="Helical" evidence="5">
    <location>
        <begin position="201"/>
        <end position="219"/>
    </location>
</feature>
<comment type="subcellular location">
    <subcellularLocation>
        <location evidence="1">Cell membrane</location>
        <topology evidence="1">Multi-pass membrane protein</topology>
    </subcellularLocation>
</comment>
<keyword evidence="2 5" id="KW-0812">Transmembrane</keyword>
<dbReference type="InterPro" id="IPR036259">
    <property type="entry name" value="MFS_trans_sf"/>
</dbReference>
<evidence type="ECO:0000313" key="8">
    <source>
        <dbReference type="Proteomes" id="UP000600171"/>
    </source>
</evidence>
<evidence type="ECO:0000259" key="6">
    <source>
        <dbReference type="PROSITE" id="PS50850"/>
    </source>
</evidence>
<protein>
    <submittedName>
        <fullName evidence="7">MFS transporter</fullName>
    </submittedName>
</protein>
<dbReference type="AlphaFoldDB" id="A0A917IJF0"/>
<feature type="transmembrane region" description="Helical" evidence="5">
    <location>
        <begin position="270"/>
        <end position="289"/>
    </location>
</feature>
<organism evidence="7 8">
    <name type="scientific">Rothia aerolata</name>
    <dbReference type="NCBI Taxonomy" id="1812262"/>
    <lineage>
        <taxon>Bacteria</taxon>
        <taxon>Bacillati</taxon>
        <taxon>Actinomycetota</taxon>
        <taxon>Actinomycetes</taxon>
        <taxon>Micrococcales</taxon>
        <taxon>Micrococcaceae</taxon>
        <taxon>Rothia</taxon>
    </lineage>
</organism>
<feature type="transmembrane region" description="Helical" evidence="5">
    <location>
        <begin position="358"/>
        <end position="379"/>
    </location>
</feature>
<dbReference type="EMBL" id="BMDC01000001">
    <property type="protein sequence ID" value="GGH56299.1"/>
    <property type="molecule type" value="Genomic_DNA"/>
</dbReference>
<dbReference type="InterPro" id="IPR020846">
    <property type="entry name" value="MFS_dom"/>
</dbReference>
<dbReference type="CDD" id="cd17474">
    <property type="entry name" value="MFS_YfmO_like"/>
    <property type="match status" value="1"/>
</dbReference>
<dbReference type="GO" id="GO:0022857">
    <property type="term" value="F:transmembrane transporter activity"/>
    <property type="evidence" value="ECO:0007669"/>
    <property type="project" value="InterPro"/>
</dbReference>
<keyword evidence="8" id="KW-1185">Reference proteome</keyword>
<dbReference type="SUPFAM" id="SSF103473">
    <property type="entry name" value="MFS general substrate transporter"/>
    <property type="match status" value="1"/>
</dbReference>
<keyword evidence="4 5" id="KW-0472">Membrane</keyword>